<dbReference type="AlphaFoldDB" id="A0A0B9A3V6"/>
<evidence type="ECO:0000313" key="3">
    <source>
        <dbReference type="EMBL" id="KHS43988.1"/>
    </source>
</evidence>
<dbReference type="PATRIC" id="fig|48936.3.peg.3413"/>
<dbReference type="EMBL" id="JRVC01000019">
    <property type="protein sequence ID" value="KHS43988.1"/>
    <property type="molecule type" value="Genomic_DNA"/>
</dbReference>
<dbReference type="PANTHER" id="PTHR13847">
    <property type="entry name" value="SARCOSINE DEHYDROGENASE-RELATED"/>
    <property type="match status" value="1"/>
</dbReference>
<dbReference type="Pfam" id="PF01266">
    <property type="entry name" value="DAO"/>
    <property type="match status" value="1"/>
</dbReference>
<proteinExistence type="predicted"/>
<gene>
    <name evidence="3" type="ORF">NJ75_03390</name>
</gene>
<evidence type="ECO:0000256" key="1">
    <source>
        <dbReference type="ARBA" id="ARBA00023002"/>
    </source>
</evidence>
<accession>A0A0B9A3V6</accession>
<dbReference type="GO" id="GO:0005737">
    <property type="term" value="C:cytoplasm"/>
    <property type="evidence" value="ECO:0007669"/>
    <property type="project" value="TreeGrafter"/>
</dbReference>
<dbReference type="GO" id="GO:0016491">
    <property type="term" value="F:oxidoreductase activity"/>
    <property type="evidence" value="ECO:0007669"/>
    <property type="project" value="UniProtKB-KW"/>
</dbReference>
<dbReference type="Gene3D" id="3.50.50.60">
    <property type="entry name" value="FAD/NAD(P)-binding domain"/>
    <property type="match status" value="1"/>
</dbReference>
<evidence type="ECO:0000259" key="2">
    <source>
        <dbReference type="Pfam" id="PF01266"/>
    </source>
</evidence>
<dbReference type="InterPro" id="IPR036188">
    <property type="entry name" value="FAD/NAD-bd_sf"/>
</dbReference>
<reference evidence="3 4" key="1">
    <citation type="submission" date="2014-10" db="EMBL/GenBank/DDBJ databases">
        <title>Draft genome sequence of Novosphingobium subterraneum DSM 12447.</title>
        <authorList>
            <person name="Gan H.M."/>
            <person name="Gan H.Y."/>
            <person name="Savka M.A."/>
        </authorList>
    </citation>
    <scope>NUCLEOTIDE SEQUENCE [LARGE SCALE GENOMIC DNA]</scope>
    <source>
        <strain evidence="3 4">DSM 12447</strain>
    </source>
</reference>
<feature type="domain" description="FAD dependent oxidoreductase" evidence="2">
    <location>
        <begin position="9"/>
        <end position="343"/>
    </location>
</feature>
<dbReference type="Proteomes" id="UP000031338">
    <property type="component" value="Unassembled WGS sequence"/>
</dbReference>
<dbReference type="PANTHER" id="PTHR13847:SF287">
    <property type="entry name" value="FAD-DEPENDENT OXIDOREDUCTASE DOMAIN-CONTAINING PROTEIN 1"/>
    <property type="match status" value="1"/>
</dbReference>
<name>A0A0B9A3V6_9SPHN</name>
<keyword evidence="4" id="KW-1185">Reference proteome</keyword>
<sequence length="371" mass="39878">MTSFAGDFDVAIMGAGMAGASLAAECAPHARVLLVEAEDIPGYHTTGRSAAFWEETYGGPGVFPLTMASGRYLREGGFLSRRGALNIGQASDRDKVEAFIEKFAALGATLHLQDRSALESRVPGLKPEWVVGAWEPGCADIDVAGLHQHYLATSKRTGTVMRVRARVERLEREGGQWRLAWAGGEARAPIIANAAGAWADSLASLAGACPLGIQPLRRTIVQLRTDPAPADSLPLTLGINEDFYFKPQAGRLWLSPHDEIPDVAGDAAPEELDVAIAIDRFQHVVDWNIAALERRWAGLRSFSPDRLPVYGFDPVVEGLFWFAGQGGFGIQTAPAAARLGAQLLLGLPRDELTVEIDADAYAPARFLPDQS</sequence>
<evidence type="ECO:0000313" key="4">
    <source>
        <dbReference type="Proteomes" id="UP000031338"/>
    </source>
</evidence>
<dbReference type="InterPro" id="IPR006076">
    <property type="entry name" value="FAD-dep_OxRdtase"/>
</dbReference>
<comment type="caution">
    <text evidence="3">The sequence shown here is derived from an EMBL/GenBank/DDBJ whole genome shotgun (WGS) entry which is preliminary data.</text>
</comment>
<dbReference type="STRING" id="48936.NJ75_03390"/>
<organism evidence="3 4">
    <name type="scientific">Novosphingobium subterraneum</name>
    <dbReference type="NCBI Taxonomy" id="48936"/>
    <lineage>
        <taxon>Bacteria</taxon>
        <taxon>Pseudomonadati</taxon>
        <taxon>Pseudomonadota</taxon>
        <taxon>Alphaproteobacteria</taxon>
        <taxon>Sphingomonadales</taxon>
        <taxon>Sphingomonadaceae</taxon>
        <taxon>Novosphingobium</taxon>
    </lineage>
</organism>
<dbReference type="Gene3D" id="3.30.9.10">
    <property type="entry name" value="D-Amino Acid Oxidase, subunit A, domain 2"/>
    <property type="match status" value="1"/>
</dbReference>
<dbReference type="SUPFAM" id="SSF51905">
    <property type="entry name" value="FAD/NAD(P)-binding domain"/>
    <property type="match status" value="1"/>
</dbReference>
<protein>
    <submittedName>
        <fullName evidence="3">FAD dependent oxidoreductase</fullName>
    </submittedName>
</protein>
<keyword evidence="1" id="KW-0560">Oxidoreductase</keyword>